<dbReference type="EMBL" id="JBHSQJ010000064">
    <property type="protein sequence ID" value="MFC5908651.1"/>
    <property type="molecule type" value="Genomic_DNA"/>
</dbReference>
<keyword evidence="3" id="KW-1185">Reference proteome</keyword>
<name>A0ABW1G4C3_9ACTN</name>
<organism evidence="2 3">
    <name type="scientific">Streptacidiphilus monticola</name>
    <dbReference type="NCBI Taxonomy" id="2161674"/>
    <lineage>
        <taxon>Bacteria</taxon>
        <taxon>Bacillati</taxon>
        <taxon>Actinomycetota</taxon>
        <taxon>Actinomycetes</taxon>
        <taxon>Kitasatosporales</taxon>
        <taxon>Streptomycetaceae</taxon>
        <taxon>Streptacidiphilus</taxon>
    </lineage>
</organism>
<feature type="transmembrane region" description="Helical" evidence="1">
    <location>
        <begin position="94"/>
        <end position="115"/>
    </location>
</feature>
<comment type="caution">
    <text evidence="2">The sequence shown here is derived from an EMBL/GenBank/DDBJ whole genome shotgun (WGS) entry which is preliminary data.</text>
</comment>
<evidence type="ECO:0000313" key="2">
    <source>
        <dbReference type="EMBL" id="MFC5908651.1"/>
    </source>
</evidence>
<feature type="transmembrane region" description="Helical" evidence="1">
    <location>
        <begin position="45"/>
        <end position="64"/>
    </location>
</feature>
<accession>A0ABW1G4C3</accession>
<keyword evidence="1" id="KW-1133">Transmembrane helix</keyword>
<protein>
    <recommendedName>
        <fullName evidence="4">DUF4267 domain-containing protein</fullName>
    </recommendedName>
</protein>
<dbReference type="RefSeq" id="WP_380583743.1">
    <property type="nucleotide sequence ID" value="NZ_JBHSQJ010000064.1"/>
</dbReference>
<keyword evidence="1" id="KW-0812">Transmembrane</keyword>
<reference evidence="3" key="1">
    <citation type="journal article" date="2019" name="Int. J. Syst. Evol. Microbiol.">
        <title>The Global Catalogue of Microorganisms (GCM) 10K type strain sequencing project: providing services to taxonomists for standard genome sequencing and annotation.</title>
        <authorList>
            <consortium name="The Broad Institute Genomics Platform"/>
            <consortium name="The Broad Institute Genome Sequencing Center for Infectious Disease"/>
            <person name="Wu L."/>
            <person name="Ma J."/>
        </authorList>
    </citation>
    <scope>NUCLEOTIDE SEQUENCE [LARGE SCALE GENOMIC DNA]</scope>
    <source>
        <strain evidence="3">JCM 4816</strain>
    </source>
</reference>
<keyword evidence="1" id="KW-0472">Membrane</keyword>
<dbReference type="Proteomes" id="UP001596174">
    <property type="component" value="Unassembled WGS sequence"/>
</dbReference>
<evidence type="ECO:0008006" key="4">
    <source>
        <dbReference type="Google" id="ProtNLM"/>
    </source>
</evidence>
<evidence type="ECO:0000313" key="3">
    <source>
        <dbReference type="Proteomes" id="UP001596174"/>
    </source>
</evidence>
<sequence length="116" mass="11452">MQVLLAANAVAAIVSAGSSVAGVLRPGLGLPAGEPVTAGVDVYARAYAARALPLGVAAAAVLWAGERVAAWPMLVVAGLAQAGDSAIGVRWRNAGMALGAGAFAVLHLVSAWWLAP</sequence>
<evidence type="ECO:0000256" key="1">
    <source>
        <dbReference type="SAM" id="Phobius"/>
    </source>
</evidence>
<proteinExistence type="predicted"/>
<gene>
    <name evidence="2" type="ORF">ACFP3V_15690</name>
</gene>